<dbReference type="Proteomes" id="UP000733379">
    <property type="component" value="Unassembled WGS sequence"/>
</dbReference>
<comment type="caution">
    <text evidence="1">The sequence shown here is derived from an EMBL/GenBank/DDBJ whole genome shotgun (WGS) entry which is preliminary data.</text>
</comment>
<dbReference type="InterPro" id="IPR036689">
    <property type="entry name" value="ESAT-6-like_sf"/>
</dbReference>
<evidence type="ECO:0000313" key="2">
    <source>
        <dbReference type="Proteomes" id="UP000733379"/>
    </source>
</evidence>
<reference evidence="1 2" key="1">
    <citation type="submission" date="2021-06" db="EMBL/GenBank/DDBJ databases">
        <title>Actinomycetes sequencing.</title>
        <authorList>
            <person name="Shan Q."/>
        </authorList>
    </citation>
    <scope>NUCLEOTIDE SEQUENCE [LARGE SCALE GENOMIC DNA]</scope>
    <source>
        <strain evidence="1 2">NEAU-G5</strain>
    </source>
</reference>
<dbReference type="SUPFAM" id="SSF140453">
    <property type="entry name" value="EsxAB dimer-like"/>
    <property type="match status" value="1"/>
</dbReference>
<dbReference type="EMBL" id="JAHKNI010000028">
    <property type="protein sequence ID" value="MBU3067994.1"/>
    <property type="molecule type" value="Genomic_DNA"/>
</dbReference>
<evidence type="ECO:0000313" key="1">
    <source>
        <dbReference type="EMBL" id="MBU3067994.1"/>
    </source>
</evidence>
<protein>
    <submittedName>
        <fullName evidence="1">WXG100 family type VII secretion target</fullName>
    </submittedName>
</protein>
<sequence length="98" mass="10984">MGEIYYDPQTMNTLYDDLQHSGSTLHTEAENLKGYAAQFHNALQGDNANQNFDAVFKKWGNDYDDQLQVLNQLQQSVEDALHRALAADSAVGEGFNVF</sequence>
<accession>A0ABS6BFL7</accession>
<organism evidence="1 2">
    <name type="scientific">Nocardia albiluteola</name>
    <dbReference type="NCBI Taxonomy" id="2842303"/>
    <lineage>
        <taxon>Bacteria</taxon>
        <taxon>Bacillati</taxon>
        <taxon>Actinomycetota</taxon>
        <taxon>Actinomycetes</taxon>
        <taxon>Mycobacteriales</taxon>
        <taxon>Nocardiaceae</taxon>
        <taxon>Nocardia</taxon>
    </lineage>
</organism>
<gene>
    <name evidence="1" type="ORF">KO481_41585</name>
</gene>
<dbReference type="RefSeq" id="WP_215924072.1">
    <property type="nucleotide sequence ID" value="NZ_JAHKNI010000028.1"/>
</dbReference>
<dbReference type="Gene3D" id="1.10.287.1060">
    <property type="entry name" value="ESAT-6-like"/>
    <property type="match status" value="1"/>
</dbReference>
<proteinExistence type="predicted"/>
<keyword evidence="2" id="KW-1185">Reference proteome</keyword>
<name>A0ABS6BFL7_9NOCA</name>